<name>A0A454CNQ6_VIBHA</name>
<protein>
    <submittedName>
        <fullName evidence="1">Uncharacterized protein</fullName>
    </submittedName>
</protein>
<comment type="caution">
    <text evidence="1">The sequence shown here is derived from an EMBL/GenBank/DDBJ whole genome shotgun (WGS) entry which is preliminary data.</text>
</comment>
<proteinExistence type="predicted"/>
<gene>
    <name evidence="1" type="ORF">VCHENC02_6028</name>
</gene>
<feature type="non-terminal residue" evidence="1">
    <location>
        <position position="33"/>
    </location>
</feature>
<organism evidence="1 2">
    <name type="scientific">Vibrio harveyi</name>
    <name type="common">Beneckea harveyi</name>
    <dbReference type="NCBI Taxonomy" id="669"/>
    <lineage>
        <taxon>Bacteria</taxon>
        <taxon>Pseudomonadati</taxon>
        <taxon>Pseudomonadota</taxon>
        <taxon>Gammaproteobacteria</taxon>
        <taxon>Vibrionales</taxon>
        <taxon>Vibrionaceae</taxon>
        <taxon>Vibrio</taxon>
    </lineage>
</organism>
<dbReference type="Proteomes" id="UP000008367">
    <property type="component" value="Unassembled WGS sequence"/>
</dbReference>
<dbReference type="EMBL" id="AJSR01002712">
    <property type="protein sequence ID" value="EKM28035.1"/>
    <property type="molecule type" value="Genomic_DNA"/>
</dbReference>
<evidence type="ECO:0000313" key="1">
    <source>
        <dbReference type="EMBL" id="EKM28035.1"/>
    </source>
</evidence>
<reference evidence="1 2" key="1">
    <citation type="submission" date="2012-10" db="EMBL/GenBank/DDBJ databases">
        <title>Genome sequence of Vibrio Cholerae HENC-02.</title>
        <authorList>
            <person name="Eppinger M."/>
            <person name="Hasan N.A."/>
            <person name="Sengamalay N."/>
            <person name="Hine E."/>
            <person name="Su Q."/>
            <person name="Daugherty S.C."/>
            <person name="Young S."/>
            <person name="Sadzewicz L."/>
            <person name="Tallon L."/>
            <person name="Cebula T.A."/>
            <person name="Ravel J."/>
            <person name="Colwell R.R."/>
        </authorList>
    </citation>
    <scope>NUCLEOTIDE SEQUENCE [LARGE SCALE GENOMIC DNA]</scope>
    <source>
        <strain evidence="1 2">HENC-02</strain>
    </source>
</reference>
<accession>A0A454CNQ6</accession>
<sequence length="33" mass="3758">MHYTRDGTLGEPPIIPPSTSIVYKVTVKFQILR</sequence>
<evidence type="ECO:0000313" key="2">
    <source>
        <dbReference type="Proteomes" id="UP000008367"/>
    </source>
</evidence>
<dbReference type="AlphaFoldDB" id="A0A454CNQ6"/>